<reference evidence="2 3" key="1">
    <citation type="submission" date="2023-05" db="EMBL/GenBank/DDBJ databases">
        <title>B98-5 Cell Line De Novo Hybrid Assembly: An Optical Mapping Approach.</title>
        <authorList>
            <person name="Kananen K."/>
            <person name="Auerbach J.A."/>
            <person name="Kautto E."/>
            <person name="Blachly J.S."/>
        </authorList>
    </citation>
    <scope>NUCLEOTIDE SEQUENCE [LARGE SCALE GENOMIC DNA]</scope>
    <source>
        <strain evidence="2">B95-8</strain>
        <tissue evidence="2">Cell line</tissue>
    </source>
</reference>
<evidence type="ECO:0000256" key="1">
    <source>
        <dbReference type="SAM" id="MobiDB-lite"/>
    </source>
</evidence>
<gene>
    <name evidence="2" type="ORF">P7K49_035362</name>
</gene>
<protein>
    <submittedName>
        <fullName evidence="2">Uncharacterized protein</fullName>
    </submittedName>
</protein>
<accession>A0ABQ9TMD9</accession>
<feature type="non-terminal residue" evidence="2">
    <location>
        <position position="1"/>
    </location>
</feature>
<feature type="compositionally biased region" description="Pro residues" evidence="1">
    <location>
        <begin position="50"/>
        <end position="63"/>
    </location>
</feature>
<proteinExistence type="predicted"/>
<evidence type="ECO:0000313" key="3">
    <source>
        <dbReference type="Proteomes" id="UP001266305"/>
    </source>
</evidence>
<comment type="caution">
    <text evidence="2">The sequence shown here is derived from an EMBL/GenBank/DDBJ whole genome shotgun (WGS) entry which is preliminary data.</text>
</comment>
<keyword evidence="3" id="KW-1185">Reference proteome</keyword>
<feature type="region of interest" description="Disordered" evidence="1">
    <location>
        <begin position="1"/>
        <end position="113"/>
    </location>
</feature>
<feature type="non-terminal residue" evidence="2">
    <location>
        <position position="113"/>
    </location>
</feature>
<evidence type="ECO:0000313" key="2">
    <source>
        <dbReference type="EMBL" id="KAK2085937.1"/>
    </source>
</evidence>
<name>A0ABQ9TMD9_SAGOE</name>
<sequence>PLEQPPQQPLQARGAPPGRDPGPPRPEHSPLAFIPRGPRNSCRQHQQPELEPPSPAVRPPPAPRAAFPSSSCCALPRQGPPGRGAAMAAQASSREPSGGTTPRPPPGLHRTAR</sequence>
<dbReference type="EMBL" id="JASSZA010000020">
    <property type="protein sequence ID" value="KAK2085937.1"/>
    <property type="molecule type" value="Genomic_DNA"/>
</dbReference>
<dbReference type="Proteomes" id="UP001266305">
    <property type="component" value="Unassembled WGS sequence"/>
</dbReference>
<organism evidence="2 3">
    <name type="scientific">Saguinus oedipus</name>
    <name type="common">Cotton-top tamarin</name>
    <name type="synonym">Oedipomidas oedipus</name>
    <dbReference type="NCBI Taxonomy" id="9490"/>
    <lineage>
        <taxon>Eukaryota</taxon>
        <taxon>Metazoa</taxon>
        <taxon>Chordata</taxon>
        <taxon>Craniata</taxon>
        <taxon>Vertebrata</taxon>
        <taxon>Euteleostomi</taxon>
        <taxon>Mammalia</taxon>
        <taxon>Eutheria</taxon>
        <taxon>Euarchontoglires</taxon>
        <taxon>Primates</taxon>
        <taxon>Haplorrhini</taxon>
        <taxon>Platyrrhini</taxon>
        <taxon>Cebidae</taxon>
        <taxon>Callitrichinae</taxon>
        <taxon>Saguinus</taxon>
    </lineage>
</organism>